<organism evidence="1 2">
    <name type="scientific">Candidatus Fervidibacter japonicus</name>
    <dbReference type="NCBI Taxonomy" id="2035412"/>
    <lineage>
        <taxon>Bacteria</taxon>
        <taxon>Candidatus Fervidibacterota</taxon>
        <taxon>Candidatus Fervidibacter</taxon>
    </lineage>
</organism>
<evidence type="ECO:0000313" key="2">
    <source>
        <dbReference type="Proteomes" id="UP000236173"/>
    </source>
</evidence>
<dbReference type="AlphaFoldDB" id="A0A2H5XFR0"/>
<proteinExistence type="predicted"/>
<reference evidence="2" key="1">
    <citation type="submission" date="2017-09" db="EMBL/GenBank/DDBJ databases">
        <title>Metaegenomics of thermophilic ammonia-oxidizing enrichment culture.</title>
        <authorList>
            <person name="Kato S."/>
            <person name="Suzuki K."/>
        </authorList>
    </citation>
    <scope>NUCLEOTIDE SEQUENCE [LARGE SCALE GENOMIC DNA]</scope>
</reference>
<protein>
    <submittedName>
        <fullName evidence="1">Uncharacterized protein</fullName>
    </submittedName>
</protein>
<evidence type="ECO:0000313" key="1">
    <source>
        <dbReference type="EMBL" id="GBD00019.1"/>
    </source>
</evidence>
<gene>
    <name evidence="1" type="ORF">HRbin17_02553</name>
</gene>
<sequence>MTKTPSWDEQIDQLRRQLTEAGVIVLTGNWGGKGGLARYKGRWLIVLDRNLPPAFKWRLLQSVAEQLRTEGEGSDDGTPTRPAD</sequence>
<dbReference type="EMBL" id="BEHT01000047">
    <property type="protein sequence ID" value="GBD00019.1"/>
    <property type="molecule type" value="Genomic_DNA"/>
</dbReference>
<accession>A0A2H5XFR0</accession>
<comment type="caution">
    <text evidence="1">The sequence shown here is derived from an EMBL/GenBank/DDBJ whole genome shotgun (WGS) entry which is preliminary data.</text>
</comment>
<dbReference type="Proteomes" id="UP000236173">
    <property type="component" value="Unassembled WGS sequence"/>
</dbReference>
<name>A0A2H5XFR0_9BACT</name>